<dbReference type="SUPFAM" id="SSF53067">
    <property type="entry name" value="Actin-like ATPase domain"/>
    <property type="match status" value="2"/>
</dbReference>
<proteinExistence type="predicted"/>
<organism evidence="3 4">
    <name type="scientific">Leuconostoc suionicum</name>
    <dbReference type="NCBI Taxonomy" id="1511761"/>
    <lineage>
        <taxon>Bacteria</taxon>
        <taxon>Bacillati</taxon>
        <taxon>Bacillota</taxon>
        <taxon>Bacilli</taxon>
        <taxon>Lactobacillales</taxon>
        <taxon>Lactobacillaceae</taxon>
        <taxon>Leuconostoc</taxon>
    </lineage>
</organism>
<reference evidence="2 5" key="2">
    <citation type="submission" date="2018-02" db="EMBL/GenBank/DDBJ databases">
        <authorList>
            <person name="Rodrigo-Torres L."/>
            <person name="Arahal R. D."/>
            <person name="Lucena T."/>
        </authorList>
    </citation>
    <scope>NUCLEOTIDE SEQUENCE [LARGE SCALE GENOMIC DNA]</scope>
    <source>
        <strain evidence="2 5">CECT 8486</strain>
    </source>
</reference>
<evidence type="ECO:0000313" key="4">
    <source>
        <dbReference type="Proteomes" id="UP000237923"/>
    </source>
</evidence>
<dbReference type="EMBL" id="OKQR01000003">
    <property type="protein sequence ID" value="SPD94115.1"/>
    <property type="molecule type" value="Genomic_DNA"/>
</dbReference>
<accession>A0A2N9KFC4</accession>
<dbReference type="InterPro" id="IPR000905">
    <property type="entry name" value="Gcp-like_dom"/>
</dbReference>
<reference evidence="3 4" key="1">
    <citation type="submission" date="2018-02" db="EMBL/GenBank/DDBJ databases">
        <authorList>
            <person name="Cohen D.B."/>
            <person name="Kent A.D."/>
        </authorList>
    </citation>
    <scope>NUCLEOTIDE SEQUENCE [LARGE SCALE GENOMIC DNA]</scope>
    <source>
        <strain evidence="3 4">CECT 9216</strain>
    </source>
</reference>
<dbReference type="CDD" id="cd24032">
    <property type="entry name" value="ASKHA_NBD_TsaB"/>
    <property type="match status" value="1"/>
</dbReference>
<dbReference type="GO" id="GO:0002949">
    <property type="term" value="P:tRNA threonylcarbamoyladenosine modification"/>
    <property type="evidence" value="ECO:0007669"/>
    <property type="project" value="InterPro"/>
</dbReference>
<name>A0A2N9KFC4_9LACO</name>
<dbReference type="Gene3D" id="3.30.420.40">
    <property type="match status" value="2"/>
</dbReference>
<dbReference type="EMBL" id="OKQU01000003">
    <property type="protein sequence ID" value="SPE09542.1"/>
    <property type="molecule type" value="Genomic_DNA"/>
</dbReference>
<keyword evidence="5" id="KW-1185">Reference proteome</keyword>
<dbReference type="GO" id="GO:0005829">
    <property type="term" value="C:cytosol"/>
    <property type="evidence" value="ECO:0007669"/>
    <property type="project" value="TreeGrafter"/>
</dbReference>
<feature type="domain" description="Gcp-like" evidence="1">
    <location>
        <begin position="68"/>
        <end position="257"/>
    </location>
</feature>
<dbReference type="NCBIfam" id="TIGR03725">
    <property type="entry name" value="T6A_YeaZ"/>
    <property type="match status" value="1"/>
</dbReference>
<evidence type="ECO:0000313" key="5">
    <source>
        <dbReference type="Proteomes" id="UP000239237"/>
    </source>
</evidence>
<dbReference type="AlphaFoldDB" id="A0A2N9KFC4"/>
<evidence type="ECO:0000313" key="3">
    <source>
        <dbReference type="EMBL" id="SPE09542.1"/>
    </source>
</evidence>
<dbReference type="InterPro" id="IPR043129">
    <property type="entry name" value="ATPase_NBD"/>
</dbReference>
<dbReference type="Proteomes" id="UP000239237">
    <property type="component" value="Unassembled WGS sequence"/>
</dbReference>
<evidence type="ECO:0000259" key="1">
    <source>
        <dbReference type="Pfam" id="PF00814"/>
    </source>
</evidence>
<dbReference type="PANTHER" id="PTHR11735:SF11">
    <property type="entry name" value="TRNA THREONYLCARBAMOYLADENOSINE BIOSYNTHESIS PROTEIN TSAB"/>
    <property type="match status" value="1"/>
</dbReference>
<dbReference type="PANTHER" id="PTHR11735">
    <property type="entry name" value="TRNA N6-ADENOSINE THREONYLCARBAMOYLTRANSFERASE"/>
    <property type="match status" value="1"/>
</dbReference>
<dbReference type="InterPro" id="IPR022496">
    <property type="entry name" value="T6A_TsaB"/>
</dbReference>
<dbReference type="Pfam" id="PF00814">
    <property type="entry name" value="TsaD"/>
    <property type="match status" value="1"/>
</dbReference>
<dbReference type="Proteomes" id="UP000237923">
    <property type="component" value="Unassembled WGS sequence"/>
</dbReference>
<sequence>MFRKSAIGVFFCFITVFTTTNKYNNSPSSFIICDKIKLMKILAFDTSNQPLTVSLAENNSVKNVFTTNVARNHSIQLLPAIRDIVASENWALQDIDRVVVAQGPGSFTGLRIGVTVAKVLADTLDAELCGVSSLAILAEQVKADGLVVPLFNARNRNVFAGVYQNGVSIFAESHQPITNLFAFLESKDAPITFLGDTSEFSDEMQTLFGERAKILSPEESLPDGVGIVTLGLQETPTENIQDFNPNYLRKTQAELNWIAAHPGEDKPENYVFEI</sequence>
<gene>
    <name evidence="3" type="primary">tsaB</name>
    <name evidence="2" type="ORF">LES8486_01565</name>
    <name evidence="3" type="ORF">LES9216_01712</name>
</gene>
<protein>
    <submittedName>
        <fullName evidence="3">tRNA threonylcarbamoyladenosine biosynthesis protein TsaB</fullName>
    </submittedName>
</protein>
<evidence type="ECO:0000313" key="2">
    <source>
        <dbReference type="EMBL" id="SPD94115.1"/>
    </source>
</evidence>